<evidence type="ECO:0000313" key="7">
    <source>
        <dbReference type="EMBL" id="MEO3682432.1"/>
    </source>
</evidence>
<dbReference type="EMBL" id="JBDPZN010000002">
    <property type="protein sequence ID" value="MEO3682432.1"/>
    <property type="molecule type" value="Genomic_DNA"/>
</dbReference>
<dbReference type="SMART" id="SM00220">
    <property type="entry name" value="S_TKc"/>
    <property type="match status" value="1"/>
</dbReference>
<proteinExistence type="predicted"/>
<dbReference type="InterPro" id="IPR050660">
    <property type="entry name" value="NEK_Ser/Thr_kinase"/>
</dbReference>
<sequence>MSLGQIGKYELLKHLGNGAFGDVFLAHDHALNTQKAIKVLNAPDANDVMKNLEEAQILHKCMHKNIVHINEANVFEINSVSHVVIDMEYLPLGSFEDAIETNSVSIHGTIRFIIDCLFALEHAHINGILHRDVKPANIMLCDFGAKLSDFGLATVLGLQAAGSPKGYTTHLPPEYFIRRHTTELTDIFAVGITLFRACNYISDWDGTIRRLDNPDGLIRSGRLVNALGFTPFIPQKLKRVINKACAANPDQRYQSTSEFRQALERLTPQIDWVPTDHNSFHGTCVQTGVAYSVALISTRTEFTVEIKKNGRRQGSACKSFNDLNQANKYLFDHVSSTLFR</sequence>
<reference evidence="7 8" key="1">
    <citation type="submission" date="2024-05" db="EMBL/GenBank/DDBJ databases">
        <title>Genome sequencing of Marine Estuary Bacteria, Shewanella vesiculosa and S. baltica, and Pseudomonas syringae.</title>
        <authorList>
            <person name="Gurung A."/>
            <person name="Maclea K.S."/>
        </authorList>
    </citation>
    <scope>NUCLEOTIDE SEQUENCE [LARGE SCALE GENOMIC DNA]</scope>
    <source>
        <strain evidence="7 8">1A</strain>
    </source>
</reference>
<evidence type="ECO:0000256" key="5">
    <source>
        <dbReference type="ARBA" id="ARBA00022840"/>
    </source>
</evidence>
<dbReference type="RefSeq" id="WP_347690064.1">
    <property type="nucleotide sequence ID" value="NZ_JBDPZN010000002.1"/>
</dbReference>
<evidence type="ECO:0000256" key="2">
    <source>
        <dbReference type="ARBA" id="ARBA00022679"/>
    </source>
</evidence>
<evidence type="ECO:0000259" key="6">
    <source>
        <dbReference type="PROSITE" id="PS50011"/>
    </source>
</evidence>
<protein>
    <recommendedName>
        <fullName evidence="1">non-specific serine/threonine protein kinase</fullName>
        <ecNumber evidence="1">2.7.11.1</ecNumber>
    </recommendedName>
</protein>
<dbReference type="PROSITE" id="PS00108">
    <property type="entry name" value="PROTEIN_KINASE_ST"/>
    <property type="match status" value="1"/>
</dbReference>
<keyword evidence="3" id="KW-0547">Nucleotide-binding</keyword>
<accession>A0ABV0FRX1</accession>
<dbReference type="InterPro" id="IPR000719">
    <property type="entry name" value="Prot_kinase_dom"/>
</dbReference>
<gene>
    <name evidence="7" type="ORF">ABHN84_09030</name>
</gene>
<evidence type="ECO:0000313" key="8">
    <source>
        <dbReference type="Proteomes" id="UP001477278"/>
    </source>
</evidence>
<evidence type="ECO:0000256" key="3">
    <source>
        <dbReference type="ARBA" id="ARBA00022741"/>
    </source>
</evidence>
<comment type="caution">
    <text evidence="7">The sequence shown here is derived from an EMBL/GenBank/DDBJ whole genome shotgun (WGS) entry which is preliminary data.</text>
</comment>
<dbReference type="PANTHER" id="PTHR43671">
    <property type="entry name" value="SERINE/THREONINE-PROTEIN KINASE NEK"/>
    <property type="match status" value="1"/>
</dbReference>
<evidence type="ECO:0000256" key="4">
    <source>
        <dbReference type="ARBA" id="ARBA00022777"/>
    </source>
</evidence>
<feature type="domain" description="Protein kinase" evidence="6">
    <location>
        <begin position="9"/>
        <end position="266"/>
    </location>
</feature>
<keyword evidence="4 7" id="KW-0418">Kinase</keyword>
<organism evidence="7 8">
    <name type="scientific">Shewanella vesiculosa</name>
    <dbReference type="NCBI Taxonomy" id="518738"/>
    <lineage>
        <taxon>Bacteria</taxon>
        <taxon>Pseudomonadati</taxon>
        <taxon>Pseudomonadota</taxon>
        <taxon>Gammaproteobacteria</taxon>
        <taxon>Alteromonadales</taxon>
        <taxon>Shewanellaceae</taxon>
        <taxon>Shewanella</taxon>
    </lineage>
</organism>
<keyword evidence="2 7" id="KW-0808">Transferase</keyword>
<dbReference type="PANTHER" id="PTHR43671:SF13">
    <property type="entry name" value="SERINE_THREONINE-PROTEIN KINASE NEK2"/>
    <property type="match status" value="1"/>
</dbReference>
<dbReference type="SUPFAM" id="SSF56112">
    <property type="entry name" value="Protein kinase-like (PK-like)"/>
    <property type="match status" value="1"/>
</dbReference>
<dbReference type="CDD" id="cd14014">
    <property type="entry name" value="STKc_PknB_like"/>
    <property type="match status" value="1"/>
</dbReference>
<dbReference type="Gene3D" id="1.10.510.10">
    <property type="entry name" value="Transferase(Phosphotransferase) domain 1"/>
    <property type="match status" value="1"/>
</dbReference>
<dbReference type="PROSITE" id="PS50011">
    <property type="entry name" value="PROTEIN_KINASE_DOM"/>
    <property type="match status" value="1"/>
</dbReference>
<dbReference type="InterPro" id="IPR008271">
    <property type="entry name" value="Ser/Thr_kinase_AS"/>
</dbReference>
<name>A0ABV0FRX1_9GAMM</name>
<dbReference type="GO" id="GO:0004674">
    <property type="term" value="F:protein serine/threonine kinase activity"/>
    <property type="evidence" value="ECO:0007669"/>
    <property type="project" value="UniProtKB-EC"/>
</dbReference>
<dbReference type="InterPro" id="IPR011009">
    <property type="entry name" value="Kinase-like_dom_sf"/>
</dbReference>
<keyword evidence="8" id="KW-1185">Reference proteome</keyword>
<dbReference type="EC" id="2.7.11.1" evidence="1"/>
<dbReference type="Proteomes" id="UP001477278">
    <property type="component" value="Unassembled WGS sequence"/>
</dbReference>
<evidence type="ECO:0000256" key="1">
    <source>
        <dbReference type="ARBA" id="ARBA00012513"/>
    </source>
</evidence>
<keyword evidence="5" id="KW-0067">ATP-binding</keyword>
<dbReference type="Gene3D" id="3.30.200.20">
    <property type="entry name" value="Phosphorylase Kinase, domain 1"/>
    <property type="match status" value="1"/>
</dbReference>
<dbReference type="Pfam" id="PF00069">
    <property type="entry name" value="Pkinase"/>
    <property type="match status" value="1"/>
</dbReference>